<name>A0A916L8I0_MYCTX</name>
<protein>
    <submittedName>
        <fullName evidence="1">Uncharacterized protein</fullName>
    </submittedName>
</protein>
<organism evidence="1 2">
    <name type="scientific">Mycobacterium tuberculosis</name>
    <dbReference type="NCBI Taxonomy" id="1773"/>
    <lineage>
        <taxon>Bacteria</taxon>
        <taxon>Bacillati</taxon>
        <taxon>Actinomycetota</taxon>
        <taxon>Actinomycetes</taxon>
        <taxon>Mycobacteriales</taxon>
        <taxon>Mycobacteriaceae</taxon>
        <taxon>Mycobacterium</taxon>
        <taxon>Mycobacterium tuberculosis complex</taxon>
    </lineage>
</organism>
<evidence type="ECO:0000313" key="2">
    <source>
        <dbReference type="Proteomes" id="UP000039021"/>
    </source>
</evidence>
<dbReference type="Proteomes" id="UP000039021">
    <property type="component" value="Unassembled WGS sequence"/>
</dbReference>
<proteinExistence type="predicted"/>
<sequence length="44" mass="5011">MTNITDFSVRRIIATSLTIRSRGTTTCTPLDARTWKRPRCLDNA</sequence>
<dbReference type="AlphaFoldDB" id="A0A916L8I0"/>
<reference evidence="2" key="1">
    <citation type="submission" date="2015-03" db="EMBL/GenBank/DDBJ databases">
        <authorList>
            <consortium name="Pathogen Informatics"/>
        </authorList>
    </citation>
    <scope>NUCLEOTIDE SEQUENCE [LARGE SCALE GENOMIC DNA]</scope>
    <source>
        <strain evidence="2">N09902308</strain>
    </source>
</reference>
<accession>A0A916L8I0</accession>
<dbReference type="EMBL" id="CSBK01000224">
    <property type="protein sequence ID" value="COX11988.1"/>
    <property type="molecule type" value="Genomic_DNA"/>
</dbReference>
<gene>
    <name evidence="1" type="ORF">ERS007739_00713</name>
</gene>
<evidence type="ECO:0000313" key="1">
    <source>
        <dbReference type="EMBL" id="COX11988.1"/>
    </source>
</evidence>
<comment type="caution">
    <text evidence="1">The sequence shown here is derived from an EMBL/GenBank/DDBJ whole genome shotgun (WGS) entry which is preliminary data.</text>
</comment>